<name>A0A517T5R9_9PLAN</name>
<dbReference type="InterPro" id="IPR015590">
    <property type="entry name" value="Aldehyde_DH_dom"/>
</dbReference>
<evidence type="ECO:0000256" key="2">
    <source>
        <dbReference type="ARBA" id="ARBA00023002"/>
    </source>
</evidence>
<organism evidence="4 5">
    <name type="scientific">Calycomorphotria hydatis</name>
    <dbReference type="NCBI Taxonomy" id="2528027"/>
    <lineage>
        <taxon>Bacteria</taxon>
        <taxon>Pseudomonadati</taxon>
        <taxon>Planctomycetota</taxon>
        <taxon>Planctomycetia</taxon>
        <taxon>Planctomycetales</taxon>
        <taxon>Planctomycetaceae</taxon>
        <taxon>Calycomorphotria</taxon>
    </lineage>
</organism>
<dbReference type="KEGG" id="chya:V22_09340"/>
<evidence type="ECO:0000313" key="4">
    <source>
        <dbReference type="EMBL" id="QDT63709.1"/>
    </source>
</evidence>
<dbReference type="GO" id="GO:0008802">
    <property type="term" value="F:betaine-aldehyde dehydrogenase (NAD+) activity"/>
    <property type="evidence" value="ECO:0007669"/>
    <property type="project" value="UniProtKB-EC"/>
</dbReference>
<dbReference type="Proteomes" id="UP000319976">
    <property type="component" value="Chromosome"/>
</dbReference>
<dbReference type="InterPro" id="IPR016162">
    <property type="entry name" value="Ald_DH_N"/>
</dbReference>
<dbReference type="PANTHER" id="PTHR42804:SF1">
    <property type="entry name" value="ALDEHYDE DEHYDROGENASE-RELATED"/>
    <property type="match status" value="1"/>
</dbReference>
<dbReference type="Gene3D" id="3.40.309.10">
    <property type="entry name" value="Aldehyde Dehydrogenase, Chain A, domain 2"/>
    <property type="match status" value="1"/>
</dbReference>
<dbReference type="PANTHER" id="PTHR42804">
    <property type="entry name" value="ALDEHYDE DEHYDROGENASE"/>
    <property type="match status" value="1"/>
</dbReference>
<evidence type="ECO:0000313" key="5">
    <source>
        <dbReference type="Proteomes" id="UP000319976"/>
    </source>
</evidence>
<evidence type="ECO:0000259" key="3">
    <source>
        <dbReference type="Pfam" id="PF00171"/>
    </source>
</evidence>
<reference evidence="4 5" key="1">
    <citation type="submission" date="2019-02" db="EMBL/GenBank/DDBJ databases">
        <title>Deep-cultivation of Planctomycetes and their phenomic and genomic characterization uncovers novel biology.</title>
        <authorList>
            <person name="Wiegand S."/>
            <person name="Jogler M."/>
            <person name="Boedeker C."/>
            <person name="Pinto D."/>
            <person name="Vollmers J."/>
            <person name="Rivas-Marin E."/>
            <person name="Kohn T."/>
            <person name="Peeters S.H."/>
            <person name="Heuer A."/>
            <person name="Rast P."/>
            <person name="Oberbeckmann S."/>
            <person name="Bunk B."/>
            <person name="Jeske O."/>
            <person name="Meyerdierks A."/>
            <person name="Storesund J.E."/>
            <person name="Kallscheuer N."/>
            <person name="Luecker S."/>
            <person name="Lage O.M."/>
            <person name="Pohl T."/>
            <person name="Merkel B.J."/>
            <person name="Hornburger P."/>
            <person name="Mueller R.-W."/>
            <person name="Bruemmer F."/>
            <person name="Labrenz M."/>
            <person name="Spormann A.M."/>
            <person name="Op den Camp H."/>
            <person name="Overmann J."/>
            <person name="Amann R."/>
            <person name="Jetten M.S.M."/>
            <person name="Mascher T."/>
            <person name="Medema M.H."/>
            <person name="Devos D.P."/>
            <person name="Kaster A.-K."/>
            <person name="Ovreas L."/>
            <person name="Rohde M."/>
            <person name="Galperin M.Y."/>
            <person name="Jogler C."/>
        </authorList>
    </citation>
    <scope>NUCLEOTIDE SEQUENCE [LARGE SCALE GENOMIC DNA]</scope>
    <source>
        <strain evidence="4 5">V22</strain>
    </source>
</reference>
<keyword evidence="5" id="KW-1185">Reference proteome</keyword>
<dbReference type="AlphaFoldDB" id="A0A517T5R9"/>
<dbReference type="SUPFAM" id="SSF53720">
    <property type="entry name" value="ALDH-like"/>
    <property type="match status" value="1"/>
</dbReference>
<gene>
    <name evidence="4" type="primary">betB_2</name>
    <name evidence="4" type="ORF">V22_09340</name>
</gene>
<feature type="domain" description="Aldehyde dehydrogenase" evidence="3">
    <location>
        <begin position="39"/>
        <end position="475"/>
    </location>
</feature>
<dbReference type="OrthoDB" id="9812625at2"/>
<protein>
    <submittedName>
        <fullName evidence="4">NAD/NADP-dependent betaine aldehyde dehydrogenase</fullName>
        <ecNumber evidence="4">1.2.1.8</ecNumber>
    </submittedName>
</protein>
<dbReference type="Gene3D" id="3.40.605.10">
    <property type="entry name" value="Aldehyde Dehydrogenase, Chain A, domain 1"/>
    <property type="match status" value="1"/>
</dbReference>
<dbReference type="InterPro" id="IPR016161">
    <property type="entry name" value="Ald_DH/histidinol_DH"/>
</dbReference>
<proteinExistence type="inferred from homology"/>
<evidence type="ECO:0000256" key="1">
    <source>
        <dbReference type="ARBA" id="ARBA00009986"/>
    </source>
</evidence>
<accession>A0A517T5R9</accession>
<sequence length="530" mass="57256">MISCYAHPTDHHRAPGIAHDIMEDEQAMSSLARKLEFPETQALTNAEVRELLSSARQKQAAWSAKPLKERLKVVRKFRHRIAERPDDFTYSVETPQRRNRAETLASELLPLADACQFLEQTAPKLLNPKKLSTKLRPSWLSGVTVEERREPYGVVLIIGTWNYPLFLPGVQTLQALAAGNAVILKPGRHSHAAAMVLKDALVENGLDPDLFVVLPEDPAAAQSIISPGDVRGADKVILTGSAETGRTVLGQLADELTPAAMELSGCDAVYVRGDADLKLVVDCLSLGMTFNGSATCIAPRRVLVHEAIADELEDALAARFPKLPPAPVDAGIAAKLKSLLKQAEQQGAEVICGGIESTESGASVQPVLVADAKPDMELLKSDVFAPVLSLVPVAHDAEALAVDRKCPYALGATVFGGETAALKLAAQIDAGCVVVNDFLIPTADPRVSFGGRKESGFGVTRGAEGLLAMTQLKTVTIQRSNWRPHLTPPDDSYEQFFKDYIASIHAPSAVQRIKAGWRFLQTAIKKQREK</sequence>
<keyword evidence="2 4" id="KW-0560">Oxidoreductase</keyword>
<dbReference type="EMBL" id="CP036316">
    <property type="protein sequence ID" value="QDT63709.1"/>
    <property type="molecule type" value="Genomic_DNA"/>
</dbReference>
<comment type="similarity">
    <text evidence="1">Belongs to the aldehyde dehydrogenase family.</text>
</comment>
<dbReference type="InterPro" id="IPR016163">
    <property type="entry name" value="Ald_DH_C"/>
</dbReference>
<dbReference type="Pfam" id="PF00171">
    <property type="entry name" value="Aldedh"/>
    <property type="match status" value="1"/>
</dbReference>
<dbReference type="EC" id="1.2.1.8" evidence="4"/>